<reference evidence="1 2" key="1">
    <citation type="journal article" date="2016" name="Sci. Rep.">
        <title>A proposed integrated approach for the preclinical evaluation of phage therapy in Pseudomonas infections.</title>
        <authorList>
            <person name="Danis-Wlodarczyk K."/>
            <person name="Vandenheuvel D."/>
            <person name="Jang H.B."/>
            <person name="Briers Y."/>
            <person name="Olszak T."/>
            <person name="Arabski M."/>
            <person name="Wasik S."/>
            <person name="Drabik M."/>
            <person name="Higgins G."/>
            <person name="Tyrrell J."/>
            <person name="Harvey B.J."/>
            <person name="Noben J.P."/>
            <person name="Lavigne R."/>
            <person name="Drulis-Kawa Z."/>
        </authorList>
    </citation>
    <scope>NUCLEOTIDE SEQUENCE [LARGE SCALE GENOMIC DNA]</scope>
</reference>
<dbReference type="Proteomes" id="UP000224336">
    <property type="component" value="Segment"/>
</dbReference>
<sequence>MKMNNKVIDSASYMLANTDKFISTVFAGEDRYIESCTGLISAHGDKVEQYRNGWEEAGLDFNKAQIIYLLTYTKLLGDTPKYMSNQWVIDNYSKYSELLP</sequence>
<evidence type="ECO:0000313" key="2">
    <source>
        <dbReference type="Proteomes" id="UP000224336"/>
    </source>
</evidence>
<protein>
    <submittedName>
        <fullName evidence="1">Uncharacterized protein</fullName>
    </submittedName>
</protein>
<proteinExistence type="predicted"/>
<name>A0A192Y7Y4_9CAUD</name>
<organism evidence="1 2">
    <name type="scientific">Pseudomonas phage KTN4</name>
    <dbReference type="NCBI Taxonomy" id="1862701"/>
    <lineage>
        <taxon>Viruses</taxon>
        <taxon>Duplodnaviria</taxon>
        <taxon>Heunggongvirae</taxon>
        <taxon>Uroviricota</taxon>
        <taxon>Caudoviricetes</taxon>
        <taxon>Chimalliviridae</taxon>
        <taxon>Phikzvirus</taxon>
        <taxon>Phikzvirus phiKZ</taxon>
    </lineage>
</organism>
<accession>A0A192Y7Y4</accession>
<dbReference type="EMBL" id="KU521356">
    <property type="protein sequence ID" value="ANM45081.1"/>
    <property type="molecule type" value="Genomic_DNA"/>
</dbReference>
<gene>
    <name evidence="1" type="ORF">KTN4_323</name>
</gene>
<evidence type="ECO:0000313" key="1">
    <source>
        <dbReference type="EMBL" id="ANM45081.1"/>
    </source>
</evidence>